<evidence type="ECO:0000313" key="1">
    <source>
        <dbReference type="EMBL" id="ADZ78842.1"/>
    </source>
</evidence>
<sequence>MNVDALMEGGGVYNIKHRAYHFSRAVVLFVKDQKYPAVFSSLFDQLIRSATSIGANLAEGIAGSSKNDFIKFYTISLKSANETKYWLCLIRDTVVEDKQEEINKLINEADELSKIIASIIIKTKDNKIKD</sequence>
<organism evidence="1">
    <name type="scientific">Sphingobacterium sp. (strain 21)</name>
    <dbReference type="NCBI Taxonomy" id="743722"/>
    <lineage>
        <taxon>Bacteria</taxon>
        <taxon>Pseudomonadati</taxon>
        <taxon>Bacteroidota</taxon>
        <taxon>Sphingobacteriia</taxon>
        <taxon>Sphingobacteriales</taxon>
        <taxon>Sphingobacteriaceae</taxon>
        <taxon>Sphingobacterium</taxon>
    </lineage>
</organism>
<reference evidence="1" key="1">
    <citation type="submission" date="2011-03" db="EMBL/GenBank/DDBJ databases">
        <title>Complete sequence of Sphingobacterium sp. 21.</title>
        <authorList>
            <consortium name="US DOE Joint Genome Institute"/>
            <person name="Lucas S."/>
            <person name="Copeland A."/>
            <person name="Lapidus A."/>
            <person name="Cheng J.-F."/>
            <person name="Goodwin L."/>
            <person name="Pitluck S."/>
            <person name="Davenport K."/>
            <person name="Detter J.C."/>
            <person name="Han C."/>
            <person name="Tapia R."/>
            <person name="Land M."/>
            <person name="Hauser L."/>
            <person name="Kyrpides N."/>
            <person name="Ivanova N."/>
            <person name="Ovchinnikova G."/>
            <person name="Pagani I."/>
            <person name="Siebers A.K."/>
            <person name="Allgaier M."/>
            <person name="Thelen M.P."/>
            <person name="Hugenholtz P."/>
            <person name="Woyke T."/>
        </authorList>
    </citation>
    <scope>NUCLEOTIDE SEQUENCE</scope>
    <source>
        <strain evidence="1">21</strain>
    </source>
</reference>
<dbReference type="Gene3D" id="1.20.1440.60">
    <property type="entry name" value="23S rRNA-intervening sequence"/>
    <property type="match status" value="1"/>
</dbReference>
<proteinExistence type="predicted"/>
<keyword evidence="1" id="KW-0687">Ribonucleoprotein</keyword>
<dbReference type="PIRSF" id="PIRSF035652">
    <property type="entry name" value="CHP02436"/>
    <property type="match status" value="1"/>
</dbReference>
<dbReference type="GO" id="GO:0005840">
    <property type="term" value="C:ribosome"/>
    <property type="evidence" value="ECO:0007669"/>
    <property type="project" value="UniProtKB-KW"/>
</dbReference>
<dbReference type="InterPro" id="IPR012657">
    <property type="entry name" value="23S_rRNA-intervening_sequence"/>
</dbReference>
<dbReference type="KEGG" id="shg:Sph21_2288"/>
<dbReference type="Pfam" id="PF05635">
    <property type="entry name" value="23S_rRNA_IVP"/>
    <property type="match status" value="1"/>
</dbReference>
<dbReference type="InterPro" id="IPR036583">
    <property type="entry name" value="23S_rRNA_IVS_sf"/>
</dbReference>
<gene>
    <name evidence="1" type="ordered locus">Sph21_2288</name>
</gene>
<dbReference type="PATRIC" id="fig|743722.3.peg.2444"/>
<dbReference type="EMBL" id="CP002584">
    <property type="protein sequence ID" value="ADZ78842.1"/>
    <property type="molecule type" value="Genomic_DNA"/>
</dbReference>
<dbReference type="PANTHER" id="PTHR38471">
    <property type="entry name" value="FOUR HELIX BUNDLE PROTEIN"/>
    <property type="match status" value="1"/>
</dbReference>
<dbReference type="eggNOG" id="ENOG5032RWC">
    <property type="taxonomic scope" value="Bacteria"/>
</dbReference>
<accession>F4CD86</accession>
<name>F4CD86_SPHS2</name>
<dbReference type="PANTHER" id="PTHR38471:SF2">
    <property type="entry name" value="FOUR HELIX BUNDLE PROTEIN"/>
    <property type="match status" value="1"/>
</dbReference>
<dbReference type="STRING" id="743722.Sph21_2288"/>
<dbReference type="HOGENOM" id="CLU_129874_2_0_10"/>
<dbReference type="SUPFAM" id="SSF158446">
    <property type="entry name" value="IVS-encoded protein-like"/>
    <property type="match status" value="1"/>
</dbReference>
<protein>
    <submittedName>
        <fullName evidence="1">S23 ribosomal protein</fullName>
    </submittedName>
</protein>
<keyword evidence="1" id="KW-0689">Ribosomal protein</keyword>
<dbReference type="NCBIfam" id="TIGR02436">
    <property type="entry name" value="four helix bundle protein"/>
    <property type="match status" value="1"/>
</dbReference>
<dbReference type="AlphaFoldDB" id="F4CD86"/>